<reference evidence="3 5" key="2">
    <citation type="submission" date="2021-03" db="EMBL/GenBank/DDBJ databases">
        <title>Human Oral Microbial Genomes.</title>
        <authorList>
            <person name="Johnston C.D."/>
            <person name="Chen T."/>
            <person name="Dewhirst F.E."/>
        </authorList>
    </citation>
    <scope>NUCLEOTIDE SEQUENCE [LARGE SCALE GENOMIC DNA]</scope>
    <source>
        <strain evidence="3 5">W1435</strain>
    </source>
</reference>
<keyword evidence="1" id="KW-0732">Signal</keyword>
<organism evidence="2 4">
    <name type="scientific">Prevotella fusca JCM 17724</name>
    <dbReference type="NCBI Taxonomy" id="1236517"/>
    <lineage>
        <taxon>Bacteria</taxon>
        <taxon>Pseudomonadati</taxon>
        <taxon>Bacteroidota</taxon>
        <taxon>Bacteroidia</taxon>
        <taxon>Bacteroidales</taxon>
        <taxon>Prevotellaceae</taxon>
        <taxon>Prevotella</taxon>
    </lineage>
</organism>
<dbReference type="KEGG" id="pfus:ADJ77_11255"/>
<evidence type="ECO:0000313" key="4">
    <source>
        <dbReference type="Proteomes" id="UP000060345"/>
    </source>
</evidence>
<feature type="chain" id="PRO_5035149714" description="Periplasmic heavy metal sensor" evidence="1">
    <location>
        <begin position="22"/>
        <end position="148"/>
    </location>
</feature>
<proteinExistence type="predicted"/>
<accession>A0A0K1NMS1</accession>
<dbReference type="Proteomes" id="UP000060345">
    <property type="component" value="Chromosome 2"/>
</dbReference>
<feature type="signal peptide" evidence="1">
    <location>
        <begin position="1"/>
        <end position="21"/>
    </location>
</feature>
<gene>
    <name evidence="2" type="ORF">ADJ77_11255</name>
    <name evidence="3" type="ORF">J5A51_01525</name>
</gene>
<evidence type="ECO:0000313" key="2">
    <source>
        <dbReference type="EMBL" id="AKU70340.1"/>
    </source>
</evidence>
<name>A0A0K1NMS1_9BACT</name>
<evidence type="ECO:0000313" key="5">
    <source>
        <dbReference type="Proteomes" id="UP000682005"/>
    </source>
</evidence>
<evidence type="ECO:0008006" key="6">
    <source>
        <dbReference type="Google" id="ProtNLM"/>
    </source>
</evidence>
<evidence type="ECO:0000313" key="3">
    <source>
        <dbReference type="EMBL" id="QUB85973.1"/>
    </source>
</evidence>
<dbReference type="EMBL" id="CP012075">
    <property type="protein sequence ID" value="AKU70340.1"/>
    <property type="molecule type" value="Genomic_DNA"/>
</dbReference>
<reference evidence="2 4" key="1">
    <citation type="submission" date="2015-07" db="EMBL/GenBank/DDBJ databases">
        <authorList>
            <person name="Noorani M."/>
        </authorList>
    </citation>
    <scope>NUCLEOTIDE SEQUENCE [LARGE SCALE GENOMIC DNA]</scope>
    <source>
        <strain evidence="2 4">W1435</strain>
    </source>
</reference>
<dbReference type="AlphaFoldDB" id="A0A0K1NMS1"/>
<dbReference type="STRING" id="1236517.ADJ77_11255"/>
<keyword evidence="5" id="KW-1185">Reference proteome</keyword>
<dbReference type="EMBL" id="CP072369">
    <property type="protein sequence ID" value="QUB85973.1"/>
    <property type="molecule type" value="Genomic_DNA"/>
</dbReference>
<dbReference type="eggNOG" id="ENOG5033IRG">
    <property type="taxonomic scope" value="Bacteria"/>
</dbReference>
<protein>
    <recommendedName>
        <fullName evidence="6">Periplasmic heavy metal sensor</fullName>
    </recommendedName>
</protein>
<dbReference type="Proteomes" id="UP000682005">
    <property type="component" value="Chromosome 2"/>
</dbReference>
<evidence type="ECO:0000256" key="1">
    <source>
        <dbReference type="SAM" id="SignalP"/>
    </source>
</evidence>
<dbReference type="RefSeq" id="WP_050696425.1">
    <property type="nucleotide sequence ID" value="NZ_CP012075.1"/>
</dbReference>
<sequence length="148" mass="17590">MKYRRIILLFCAILCMASTYAQGKFDPDKMRAELHRFITAETGLNQQEAARFFPVYDEMRNKQRGYFNRLRVLHNTKPSSEREARELIDKADALEVQLKQLEHRYHVEMLKVLSGVKVMQVLEAERKFHRQTFRRMAGETVKGKRAKR</sequence>